<dbReference type="Gene3D" id="3.40.50.1820">
    <property type="entry name" value="alpha/beta hydrolase"/>
    <property type="match status" value="1"/>
</dbReference>
<dbReference type="SUPFAM" id="SSF53474">
    <property type="entry name" value="alpha/beta-Hydrolases"/>
    <property type="match status" value="1"/>
</dbReference>
<dbReference type="Pfam" id="PF00326">
    <property type="entry name" value="Peptidase_S9"/>
    <property type="match status" value="1"/>
</dbReference>
<keyword evidence="1" id="KW-0378">Hydrolase</keyword>
<evidence type="ECO:0000313" key="4">
    <source>
        <dbReference type="Proteomes" id="UP000285120"/>
    </source>
</evidence>
<dbReference type="InterPro" id="IPR050261">
    <property type="entry name" value="FrsA_esterase"/>
</dbReference>
<dbReference type="Proteomes" id="UP000285120">
    <property type="component" value="Unassembled WGS sequence"/>
</dbReference>
<accession>A0A419V6Q0</accession>
<dbReference type="PANTHER" id="PTHR22946">
    <property type="entry name" value="DIENELACTONE HYDROLASE DOMAIN-CONTAINING PROTEIN-RELATED"/>
    <property type="match status" value="1"/>
</dbReference>
<feature type="domain" description="Peptidase S9 prolyl oligopeptidase catalytic" evidence="2">
    <location>
        <begin position="87"/>
        <end position="236"/>
    </location>
</feature>
<sequence>MYIIEKETINQIPMLHIHKQSLAGRPAPVVIFWHGFSSAKEHNLPIAYQLAEKNIRVLLPEAVLHGERSENVSEKEQMSKFWKIVVQSVKDTETIYEEIKNRNWILDNRLFVGGTSMGAILTFGALKVYPWIKGGISLMGDPAWGNLAQAQLDGLKRNNLWEESEEKTQEILRGLHPFDLSTMPEAVADRPLFFWHGQEDEVVPYQSAYSLYKTLEQQSGGPMEYHLDPKAGHKVPRLGMLQMTSWVAEHI</sequence>
<dbReference type="GO" id="GO:0008236">
    <property type="term" value="F:serine-type peptidase activity"/>
    <property type="evidence" value="ECO:0007669"/>
    <property type="project" value="InterPro"/>
</dbReference>
<organism evidence="3 4">
    <name type="scientific">Sinobaca qinghaiensis</name>
    <dbReference type="NCBI Taxonomy" id="342944"/>
    <lineage>
        <taxon>Bacteria</taxon>
        <taxon>Bacillati</taxon>
        <taxon>Bacillota</taxon>
        <taxon>Bacilli</taxon>
        <taxon>Bacillales</taxon>
        <taxon>Sporolactobacillaceae</taxon>
        <taxon>Sinobaca</taxon>
    </lineage>
</organism>
<keyword evidence="4" id="KW-1185">Reference proteome</keyword>
<evidence type="ECO:0000256" key="1">
    <source>
        <dbReference type="ARBA" id="ARBA00022801"/>
    </source>
</evidence>
<gene>
    <name evidence="3" type="ORF">ATL39_1319</name>
</gene>
<dbReference type="OrthoDB" id="31158at2"/>
<dbReference type="GO" id="GO:0052689">
    <property type="term" value="F:carboxylic ester hydrolase activity"/>
    <property type="evidence" value="ECO:0007669"/>
    <property type="project" value="UniProtKB-ARBA"/>
</dbReference>
<dbReference type="AlphaFoldDB" id="A0A419V6Q0"/>
<comment type="caution">
    <text evidence="3">The sequence shown here is derived from an EMBL/GenBank/DDBJ whole genome shotgun (WGS) entry which is preliminary data.</text>
</comment>
<reference evidence="3 4" key="1">
    <citation type="submission" date="2018-09" db="EMBL/GenBank/DDBJ databases">
        <title>Genomic Encyclopedia of Archaeal and Bacterial Type Strains, Phase II (KMG-II): from individual species to whole genera.</title>
        <authorList>
            <person name="Goeker M."/>
        </authorList>
    </citation>
    <scope>NUCLEOTIDE SEQUENCE [LARGE SCALE GENOMIC DNA]</scope>
    <source>
        <strain evidence="3 4">DSM 17008</strain>
    </source>
</reference>
<dbReference type="InterPro" id="IPR029058">
    <property type="entry name" value="AB_hydrolase_fold"/>
</dbReference>
<evidence type="ECO:0000259" key="2">
    <source>
        <dbReference type="Pfam" id="PF00326"/>
    </source>
</evidence>
<protein>
    <recommendedName>
        <fullName evidence="2">Peptidase S9 prolyl oligopeptidase catalytic domain-containing protein</fullName>
    </recommendedName>
</protein>
<dbReference type="InterPro" id="IPR001375">
    <property type="entry name" value="Peptidase_S9_cat"/>
</dbReference>
<proteinExistence type="predicted"/>
<dbReference type="GO" id="GO:0006508">
    <property type="term" value="P:proteolysis"/>
    <property type="evidence" value="ECO:0007669"/>
    <property type="project" value="InterPro"/>
</dbReference>
<evidence type="ECO:0000313" key="3">
    <source>
        <dbReference type="EMBL" id="RKD75618.1"/>
    </source>
</evidence>
<dbReference type="PANTHER" id="PTHR22946:SF9">
    <property type="entry name" value="POLYKETIDE TRANSFERASE AF380"/>
    <property type="match status" value="1"/>
</dbReference>
<name>A0A419V6Q0_9BACL</name>
<dbReference type="EMBL" id="RAPK01000007">
    <property type="protein sequence ID" value="RKD75618.1"/>
    <property type="molecule type" value="Genomic_DNA"/>
</dbReference>
<dbReference type="RefSeq" id="WP_120192482.1">
    <property type="nucleotide sequence ID" value="NZ_RAPK01000007.1"/>
</dbReference>